<dbReference type="GO" id="GO:0006729">
    <property type="term" value="P:tetrahydrobiopterin biosynthetic process"/>
    <property type="evidence" value="ECO:0007669"/>
    <property type="project" value="TreeGrafter"/>
</dbReference>
<evidence type="ECO:0000256" key="3">
    <source>
        <dbReference type="ARBA" id="ARBA00005051"/>
    </source>
</evidence>
<comment type="pathway">
    <text evidence="3">Cofactor biosynthesis; tetrahydrofolate biosynthesis; 2-amino-4-hydroxy-6-hydroxymethyl-7,8-dihydropteridine diphosphate from 7,8-dihydroneopterin triphosphate: step 4/4.</text>
</comment>
<dbReference type="GO" id="GO:0005737">
    <property type="term" value="C:cytoplasm"/>
    <property type="evidence" value="ECO:0007669"/>
    <property type="project" value="TreeGrafter"/>
</dbReference>
<dbReference type="SUPFAM" id="SSF55083">
    <property type="entry name" value="6-hydroxymethyl-7,8-dihydropterin pyrophosphokinase, HPPK"/>
    <property type="match status" value="1"/>
</dbReference>
<dbReference type="RefSeq" id="WP_056960591.1">
    <property type="nucleotide sequence ID" value="NZ_JAGPZX010000006.1"/>
</dbReference>
<keyword evidence="7 13" id="KW-0547">Nucleotide-binding</keyword>
<dbReference type="InterPro" id="IPR035907">
    <property type="entry name" value="Hppk_sf"/>
</dbReference>
<dbReference type="InterPro" id="IPR043134">
    <property type="entry name" value="GTP-CH-I_N"/>
</dbReference>
<dbReference type="NCBIfam" id="TIGR00063">
    <property type="entry name" value="folE"/>
    <property type="match status" value="1"/>
</dbReference>
<dbReference type="EC" id="3.5.4.16" evidence="13"/>
<dbReference type="Pfam" id="PF01227">
    <property type="entry name" value="GTP_cyclohydroI"/>
    <property type="match status" value="1"/>
</dbReference>
<dbReference type="GO" id="GO:0008270">
    <property type="term" value="F:zinc ion binding"/>
    <property type="evidence" value="ECO:0007669"/>
    <property type="project" value="UniProtKB-UniRule"/>
</dbReference>
<dbReference type="NCBIfam" id="NF006826">
    <property type="entry name" value="PRK09347.1-3"/>
    <property type="match status" value="1"/>
</dbReference>
<dbReference type="InterPro" id="IPR043133">
    <property type="entry name" value="GTP-CH-I_C/QueF"/>
</dbReference>
<evidence type="ECO:0000256" key="1">
    <source>
        <dbReference type="ARBA" id="ARBA00000198"/>
    </source>
</evidence>
<dbReference type="GO" id="GO:0046654">
    <property type="term" value="P:tetrahydrofolate biosynthetic process"/>
    <property type="evidence" value="ECO:0007669"/>
    <property type="project" value="UniProtKB-UniRule"/>
</dbReference>
<keyword evidence="8" id="KW-0418">Kinase</keyword>
<dbReference type="GO" id="GO:0005524">
    <property type="term" value="F:ATP binding"/>
    <property type="evidence" value="ECO:0007669"/>
    <property type="project" value="UniProtKB-KW"/>
</dbReference>
<dbReference type="NCBIfam" id="NF006825">
    <property type="entry name" value="PRK09347.1-2"/>
    <property type="match status" value="1"/>
</dbReference>
<protein>
    <recommendedName>
        <fullName evidence="13">GTP cyclohydrolase 1</fullName>
        <ecNumber evidence="13">3.5.4.16</ecNumber>
    </recommendedName>
    <alternativeName>
        <fullName evidence="13">GTP cyclohydrolase I</fullName>
        <shortName evidence="13">GTP-CH-I</shortName>
    </alternativeName>
</protein>
<comment type="subunit">
    <text evidence="13">Homopolymer.</text>
</comment>
<comment type="similarity">
    <text evidence="13">Belongs to the GTP cyclohydrolase I family.</text>
</comment>
<evidence type="ECO:0000256" key="8">
    <source>
        <dbReference type="ARBA" id="ARBA00022777"/>
    </source>
</evidence>
<dbReference type="GO" id="GO:0003934">
    <property type="term" value="F:GTP cyclohydrolase I activity"/>
    <property type="evidence" value="ECO:0007669"/>
    <property type="project" value="UniProtKB-UniRule"/>
</dbReference>
<evidence type="ECO:0000256" key="2">
    <source>
        <dbReference type="ARBA" id="ARBA00001052"/>
    </source>
</evidence>
<keyword evidence="10" id="KW-0067">ATP-binding</keyword>
<keyword evidence="9 13" id="KW-0378">Hydrolase</keyword>
<dbReference type="InterPro" id="IPR018234">
    <property type="entry name" value="GTP_CycHdrlase_I_CS"/>
</dbReference>
<sequence length="351" mass="40049">MESIYLSLGSNLGARQENIEKALTYLGNDHQIIIDQVSDYYETSPVGGVEQGMFLNVAAKIYTTYQPAKLLQIIHQIEAALQRVRKVHWGPRTLDIDIIFWGTERLNSQDLIVPHKETFKRLFVLRPLLDIYPQTEPYFKQITESIAALEQAEPQQKVTKVPQKKDSMAVIEQAVTELLQAIGDDPQRAGIKETPQRVAKMYQEIFSSQKQSEFQDYKIFATPKKDNSQMVLVKNIPFYSMCEHHMLPFFGQAHVAYIPRNGKIIGLSKIPRLVDFVARKLSLQEKITSDVAETLTDILDPLGVAVVVDARHMCIEMRGVKKSNSTTRTTYFTGNFDTDNQLRAEFLRVLN</sequence>
<feature type="binding site" evidence="13">
    <location>
        <position position="314"/>
    </location>
    <ligand>
        <name>Zn(2+)</name>
        <dbReference type="ChEBI" id="CHEBI:29105"/>
    </ligand>
</feature>
<dbReference type="EMBL" id="KM886870">
    <property type="protein sequence ID" value="AJA34280.1"/>
    <property type="molecule type" value="Genomic_DNA"/>
</dbReference>
<organism evidence="15">
    <name type="scientific">Liquorilactobacillus satsumensis</name>
    <dbReference type="NCBI Taxonomy" id="259059"/>
    <lineage>
        <taxon>Bacteria</taxon>
        <taxon>Bacillati</taxon>
        <taxon>Bacillota</taxon>
        <taxon>Bacilli</taxon>
        <taxon>Lactobacillales</taxon>
        <taxon>Lactobacillaceae</taxon>
        <taxon>Liquorilactobacillus</taxon>
    </lineage>
</organism>
<dbReference type="PANTHER" id="PTHR11109">
    <property type="entry name" value="GTP CYCLOHYDROLASE I"/>
    <property type="match status" value="1"/>
</dbReference>
<keyword evidence="11" id="KW-0289">Folate biosynthesis</keyword>
<dbReference type="HAMAP" id="MF_00223">
    <property type="entry name" value="FolE"/>
    <property type="match status" value="1"/>
</dbReference>
<evidence type="ECO:0000259" key="14">
    <source>
        <dbReference type="PROSITE" id="PS00794"/>
    </source>
</evidence>
<dbReference type="Pfam" id="PF01288">
    <property type="entry name" value="HPPK"/>
    <property type="match status" value="1"/>
</dbReference>
<feature type="domain" description="7,8-dihydro-6-hydroxymethylpterin-pyrophosphokinase" evidence="14">
    <location>
        <begin position="88"/>
        <end position="99"/>
    </location>
</feature>
<evidence type="ECO:0000256" key="11">
    <source>
        <dbReference type="ARBA" id="ARBA00022909"/>
    </source>
</evidence>
<evidence type="ECO:0000256" key="6">
    <source>
        <dbReference type="ARBA" id="ARBA00022679"/>
    </source>
</evidence>
<dbReference type="GO" id="GO:0005525">
    <property type="term" value="F:GTP binding"/>
    <property type="evidence" value="ECO:0007669"/>
    <property type="project" value="UniProtKB-KW"/>
</dbReference>
<dbReference type="AlphaFoldDB" id="A0A0A7RGD9"/>
<dbReference type="InterPro" id="IPR001474">
    <property type="entry name" value="GTP_CycHdrlase_I"/>
</dbReference>
<accession>A0A0A7RGD9</accession>
<keyword evidence="5 13" id="KW-0554">One-carbon metabolism</keyword>
<dbReference type="SUPFAM" id="SSF55620">
    <property type="entry name" value="Tetrahydrobiopterin biosynthesis enzymes-like"/>
    <property type="match status" value="1"/>
</dbReference>
<proteinExistence type="inferred from homology"/>
<evidence type="ECO:0000256" key="12">
    <source>
        <dbReference type="ARBA" id="ARBA00023134"/>
    </source>
</evidence>
<dbReference type="InterPro" id="IPR000550">
    <property type="entry name" value="Hppk"/>
</dbReference>
<dbReference type="GO" id="GO:0006730">
    <property type="term" value="P:one-carbon metabolic process"/>
    <property type="evidence" value="ECO:0007669"/>
    <property type="project" value="UniProtKB-UniRule"/>
</dbReference>
<keyword evidence="13" id="KW-0479">Metal-binding</keyword>
<comment type="pathway">
    <text evidence="4 13">Cofactor biosynthesis; 7,8-dihydroneopterin triphosphate biosynthesis; 7,8-dihydroneopterin triphosphate from GTP: step 1/1.</text>
</comment>
<evidence type="ECO:0000313" key="15">
    <source>
        <dbReference type="EMBL" id="AJA34280.1"/>
    </source>
</evidence>
<dbReference type="InterPro" id="IPR020602">
    <property type="entry name" value="GTP_CycHdrlase_I_dom"/>
</dbReference>
<dbReference type="UniPathway" id="UPA00848">
    <property type="reaction ID" value="UER00151"/>
</dbReference>
<dbReference type="FunFam" id="3.30.1130.10:FF:000001">
    <property type="entry name" value="GTP cyclohydrolase 1"/>
    <property type="match status" value="1"/>
</dbReference>
<dbReference type="Gene3D" id="1.10.286.10">
    <property type="match status" value="1"/>
</dbReference>
<dbReference type="UniPathway" id="UPA00077">
    <property type="reaction ID" value="UER00155"/>
</dbReference>
<keyword evidence="13" id="KW-0862">Zinc</keyword>
<gene>
    <name evidence="13" type="primary">folE</name>
</gene>
<dbReference type="GO" id="GO:0046656">
    <property type="term" value="P:folic acid biosynthetic process"/>
    <property type="evidence" value="ECO:0007669"/>
    <property type="project" value="UniProtKB-KW"/>
</dbReference>
<dbReference type="GO" id="GO:0003848">
    <property type="term" value="F:2-amino-4-hydroxy-6-hydroxymethyldihydropteridine diphosphokinase activity"/>
    <property type="evidence" value="ECO:0007669"/>
    <property type="project" value="UniProtKB-EC"/>
</dbReference>
<keyword evidence="6" id="KW-0808">Transferase</keyword>
<evidence type="ECO:0000256" key="5">
    <source>
        <dbReference type="ARBA" id="ARBA00022563"/>
    </source>
</evidence>
<dbReference type="GeneID" id="98307845"/>
<evidence type="ECO:0000256" key="9">
    <source>
        <dbReference type="ARBA" id="ARBA00022801"/>
    </source>
</evidence>
<dbReference type="GO" id="GO:0016301">
    <property type="term" value="F:kinase activity"/>
    <property type="evidence" value="ECO:0007669"/>
    <property type="project" value="UniProtKB-KW"/>
</dbReference>
<dbReference type="Gene3D" id="3.30.70.560">
    <property type="entry name" value="7,8-Dihydro-6-hydroxymethylpterin-pyrophosphokinase HPPK"/>
    <property type="match status" value="1"/>
</dbReference>
<evidence type="ECO:0000256" key="10">
    <source>
        <dbReference type="ARBA" id="ARBA00022840"/>
    </source>
</evidence>
<dbReference type="PANTHER" id="PTHR11109:SF7">
    <property type="entry name" value="GTP CYCLOHYDROLASE 1"/>
    <property type="match status" value="1"/>
</dbReference>
<dbReference type="NCBIfam" id="TIGR01498">
    <property type="entry name" value="folK"/>
    <property type="match status" value="1"/>
</dbReference>
<dbReference type="Gene3D" id="3.30.1130.10">
    <property type="match status" value="1"/>
</dbReference>
<comment type="catalytic activity">
    <reaction evidence="2 13">
        <text>GTP + H2O = 7,8-dihydroneopterin 3'-triphosphate + formate + H(+)</text>
        <dbReference type="Rhea" id="RHEA:17473"/>
        <dbReference type="ChEBI" id="CHEBI:15377"/>
        <dbReference type="ChEBI" id="CHEBI:15378"/>
        <dbReference type="ChEBI" id="CHEBI:15740"/>
        <dbReference type="ChEBI" id="CHEBI:37565"/>
        <dbReference type="ChEBI" id="CHEBI:58462"/>
        <dbReference type="EC" id="3.5.4.16"/>
    </reaction>
</comment>
<dbReference type="CDD" id="cd00483">
    <property type="entry name" value="HPPK"/>
    <property type="match status" value="1"/>
</dbReference>
<name>A0A0A7RGD9_9LACO</name>
<evidence type="ECO:0000256" key="4">
    <source>
        <dbReference type="ARBA" id="ARBA00005080"/>
    </source>
</evidence>
<comment type="catalytic activity">
    <reaction evidence="1">
        <text>6-hydroxymethyl-7,8-dihydropterin + ATP = (7,8-dihydropterin-6-yl)methyl diphosphate + AMP + H(+)</text>
        <dbReference type="Rhea" id="RHEA:11412"/>
        <dbReference type="ChEBI" id="CHEBI:15378"/>
        <dbReference type="ChEBI" id="CHEBI:30616"/>
        <dbReference type="ChEBI" id="CHEBI:44841"/>
        <dbReference type="ChEBI" id="CHEBI:72950"/>
        <dbReference type="ChEBI" id="CHEBI:456215"/>
        <dbReference type="EC" id="2.7.6.3"/>
    </reaction>
</comment>
<keyword evidence="12 13" id="KW-0342">GTP-binding</keyword>
<evidence type="ECO:0000256" key="13">
    <source>
        <dbReference type="HAMAP-Rule" id="MF_00223"/>
    </source>
</evidence>
<evidence type="ECO:0000256" key="7">
    <source>
        <dbReference type="ARBA" id="ARBA00022741"/>
    </source>
</evidence>
<feature type="binding site" evidence="13">
    <location>
        <position position="242"/>
    </location>
    <ligand>
        <name>Zn(2+)</name>
        <dbReference type="ChEBI" id="CHEBI:29105"/>
    </ligand>
</feature>
<feature type="binding site" evidence="13">
    <location>
        <position position="245"/>
    </location>
    <ligand>
        <name>Zn(2+)</name>
        <dbReference type="ChEBI" id="CHEBI:29105"/>
    </ligand>
</feature>
<reference evidence="15" key="1">
    <citation type="journal article" date="2014" name="Appl. Environ. Microbiol.">
        <title>Detection and genomic characterization of motility in Lactobacillus curvatus: confirmation of motility in a species outside the Lactobacillus salivarius clade.</title>
        <authorList>
            <person name="Cousin F.J."/>
            <person name="Lynch S.M."/>
            <person name="Harris H.M."/>
            <person name="McCann A."/>
            <person name="Lynch D.B."/>
            <person name="Neville B.A."/>
            <person name="Irisawa T."/>
            <person name="Okada S."/>
            <person name="Endo A."/>
            <person name="O'Toole P.W."/>
        </authorList>
    </citation>
    <scope>NUCLEOTIDE SEQUENCE</scope>
    <source>
        <strain evidence="15">DSM 16230</strain>
    </source>
</reference>
<dbReference type="PROSITE" id="PS00794">
    <property type="entry name" value="HPPK"/>
    <property type="match status" value="1"/>
</dbReference>
<dbReference type="PROSITE" id="PS00859">
    <property type="entry name" value="GTP_CYCLOHYDROL_1_1"/>
    <property type="match status" value="1"/>
</dbReference>